<organism evidence="2 3">
    <name type="scientific">Wallemia mellicola</name>
    <dbReference type="NCBI Taxonomy" id="1708541"/>
    <lineage>
        <taxon>Eukaryota</taxon>
        <taxon>Fungi</taxon>
        <taxon>Dikarya</taxon>
        <taxon>Basidiomycota</taxon>
        <taxon>Wallemiomycotina</taxon>
        <taxon>Wallemiomycetes</taxon>
        <taxon>Wallemiales</taxon>
        <taxon>Wallemiaceae</taxon>
        <taxon>Wallemia</taxon>
    </lineage>
</organism>
<dbReference type="Proteomes" id="UP000307169">
    <property type="component" value="Unassembled WGS sequence"/>
</dbReference>
<name>A0A4T0P5B5_9BASI</name>
<evidence type="ECO:0000313" key="2">
    <source>
        <dbReference type="EMBL" id="TIC04698.1"/>
    </source>
</evidence>
<feature type="signal peptide" evidence="1">
    <location>
        <begin position="1"/>
        <end position="20"/>
    </location>
</feature>
<accession>A0A4T0P5B5</accession>
<proteinExistence type="predicted"/>
<sequence>MVKVTSIILASGALLHSAVATTYAQFCNDNNCEEGCGGSVSVDNSACLVENGRGRPSQSVKFHDTNFGSVSLIATNNDQCSCQAFCYPHVVKALATSNDCLDLKDPLHNFKSFRFVNVDLAGGCSTDENTCDGSVQ</sequence>
<feature type="chain" id="PRO_5043198522" evidence="1">
    <location>
        <begin position="21"/>
        <end position="136"/>
    </location>
</feature>
<gene>
    <name evidence="2" type="ORF">E3Q17_00339</name>
</gene>
<evidence type="ECO:0000313" key="3">
    <source>
        <dbReference type="Proteomes" id="UP000307169"/>
    </source>
</evidence>
<evidence type="ECO:0000256" key="1">
    <source>
        <dbReference type="SAM" id="SignalP"/>
    </source>
</evidence>
<reference evidence="2 3" key="1">
    <citation type="submission" date="2019-03" db="EMBL/GenBank/DDBJ databases">
        <title>Sequencing 25 genomes of Wallemia mellicola.</title>
        <authorList>
            <person name="Gostincar C."/>
        </authorList>
    </citation>
    <scope>NUCLEOTIDE SEQUENCE [LARGE SCALE GENOMIC DNA]</scope>
    <source>
        <strain evidence="2 3">EXF-1262</strain>
    </source>
</reference>
<protein>
    <submittedName>
        <fullName evidence="2">Uncharacterized protein</fullName>
    </submittedName>
</protein>
<dbReference type="EMBL" id="SPRH01000002">
    <property type="protein sequence ID" value="TIC04698.1"/>
    <property type="molecule type" value="Genomic_DNA"/>
</dbReference>
<keyword evidence="1" id="KW-0732">Signal</keyword>
<comment type="caution">
    <text evidence="2">The sequence shown here is derived from an EMBL/GenBank/DDBJ whole genome shotgun (WGS) entry which is preliminary data.</text>
</comment>
<dbReference type="AlphaFoldDB" id="A0A4T0P5B5"/>